<feature type="compositionally biased region" description="Polar residues" evidence="11">
    <location>
        <begin position="42"/>
        <end position="70"/>
    </location>
</feature>
<keyword evidence="14" id="KW-1185">Reference proteome</keyword>
<dbReference type="SUPFAM" id="SSF57667">
    <property type="entry name" value="beta-beta-alpha zinc fingers"/>
    <property type="match status" value="6"/>
</dbReference>
<feature type="region of interest" description="Disordered" evidence="11">
    <location>
        <begin position="148"/>
        <end position="168"/>
    </location>
</feature>
<dbReference type="Gene3D" id="3.30.160.60">
    <property type="entry name" value="Classic Zinc Finger"/>
    <property type="match status" value="8"/>
</dbReference>
<keyword evidence="2" id="KW-0479">Metal-binding</keyword>
<feature type="domain" description="C2H2-type" evidence="12">
    <location>
        <begin position="461"/>
        <end position="488"/>
    </location>
</feature>
<feature type="domain" description="C2H2-type" evidence="12">
    <location>
        <begin position="700"/>
        <end position="729"/>
    </location>
</feature>
<evidence type="ECO:0000256" key="2">
    <source>
        <dbReference type="ARBA" id="ARBA00022723"/>
    </source>
</evidence>
<evidence type="ECO:0000313" key="14">
    <source>
        <dbReference type="Proteomes" id="UP000837857"/>
    </source>
</evidence>
<dbReference type="SMART" id="SM00355">
    <property type="entry name" value="ZnF_C2H2"/>
    <property type="match status" value="13"/>
</dbReference>
<feature type="compositionally biased region" description="Polar residues" evidence="11">
    <location>
        <begin position="1"/>
        <end position="10"/>
    </location>
</feature>
<evidence type="ECO:0000256" key="9">
    <source>
        <dbReference type="ARBA" id="ARBA00023242"/>
    </source>
</evidence>
<feature type="region of interest" description="Disordered" evidence="11">
    <location>
        <begin position="741"/>
        <end position="762"/>
    </location>
</feature>
<dbReference type="PANTHER" id="PTHR24383:SF20">
    <property type="entry name" value="C2H2-TYPE DOMAIN-CONTAINING PROTEIN"/>
    <property type="match status" value="1"/>
</dbReference>
<feature type="domain" description="C2H2-type" evidence="12">
    <location>
        <begin position="730"/>
        <end position="757"/>
    </location>
</feature>
<comment type="subcellular location">
    <subcellularLocation>
        <location evidence="1">Nucleus</location>
    </subcellularLocation>
</comment>
<dbReference type="PROSITE" id="PS00028">
    <property type="entry name" value="ZINC_FINGER_C2H2_1"/>
    <property type="match status" value="9"/>
</dbReference>
<name>A0ABN8HTC7_9NEOP</name>
<evidence type="ECO:0000256" key="1">
    <source>
        <dbReference type="ARBA" id="ARBA00004123"/>
    </source>
</evidence>
<dbReference type="PANTHER" id="PTHR24383">
    <property type="entry name" value="ZINC FINGER PROTEIN"/>
    <property type="match status" value="1"/>
</dbReference>
<dbReference type="EMBL" id="OW152824">
    <property type="protein sequence ID" value="CAH2040163.1"/>
    <property type="molecule type" value="Genomic_DNA"/>
</dbReference>
<dbReference type="InterPro" id="IPR036236">
    <property type="entry name" value="Znf_C2H2_sf"/>
</dbReference>
<keyword evidence="6" id="KW-0805">Transcription regulation</keyword>
<keyword evidence="7" id="KW-0238">DNA-binding</keyword>
<feature type="non-terminal residue" evidence="13">
    <location>
        <position position="1"/>
    </location>
</feature>
<evidence type="ECO:0000256" key="7">
    <source>
        <dbReference type="ARBA" id="ARBA00023125"/>
    </source>
</evidence>
<evidence type="ECO:0000256" key="11">
    <source>
        <dbReference type="SAM" id="MobiDB-lite"/>
    </source>
</evidence>
<evidence type="ECO:0000313" key="13">
    <source>
        <dbReference type="EMBL" id="CAH2040163.1"/>
    </source>
</evidence>
<feature type="domain" description="C2H2-type" evidence="12">
    <location>
        <begin position="489"/>
        <end position="516"/>
    </location>
</feature>
<protein>
    <recommendedName>
        <fullName evidence="12">C2H2-type domain-containing protein</fullName>
    </recommendedName>
</protein>
<keyword evidence="4 10" id="KW-0863">Zinc-finger</keyword>
<evidence type="ECO:0000256" key="8">
    <source>
        <dbReference type="ARBA" id="ARBA00023163"/>
    </source>
</evidence>
<feature type="compositionally biased region" description="Polar residues" evidence="11">
    <location>
        <begin position="247"/>
        <end position="265"/>
    </location>
</feature>
<dbReference type="InterPro" id="IPR013087">
    <property type="entry name" value="Znf_C2H2_type"/>
</dbReference>
<keyword evidence="5" id="KW-0862">Zinc</keyword>
<feature type="domain" description="C2H2-type" evidence="12">
    <location>
        <begin position="548"/>
        <end position="571"/>
    </location>
</feature>
<feature type="compositionally biased region" description="Acidic residues" evidence="11">
    <location>
        <begin position="21"/>
        <end position="32"/>
    </location>
</feature>
<evidence type="ECO:0000259" key="12">
    <source>
        <dbReference type="PROSITE" id="PS50157"/>
    </source>
</evidence>
<evidence type="ECO:0000256" key="3">
    <source>
        <dbReference type="ARBA" id="ARBA00022737"/>
    </source>
</evidence>
<feature type="domain" description="C2H2-type" evidence="12">
    <location>
        <begin position="433"/>
        <end position="460"/>
    </location>
</feature>
<feature type="domain" description="C2H2-type" evidence="12">
    <location>
        <begin position="614"/>
        <end position="641"/>
    </location>
</feature>
<feature type="region of interest" description="Disordered" evidence="11">
    <location>
        <begin position="236"/>
        <end position="265"/>
    </location>
</feature>
<feature type="domain" description="C2H2-type" evidence="12">
    <location>
        <begin position="672"/>
        <end position="699"/>
    </location>
</feature>
<sequence length="762" mass="87520">MDSKTNALQTESIEKFKESESEFDADTEEQSMDIEPIAPSCLNDSTSYSNNVQVKEEGNSSNEGVFSNHSRPLRNATPIESLRPINVIAYSNMVPGDLDDESNHRELLDLETTSKNKQFVNMMNENYFGDNIYADYFTPDRVESFDAEKESSIKEGQKESMDLWGEPSQKESEFVLPNFIHESYKIADSNGPDHPGIPNEGHELNVAADKCEQDSKVDMLCESRSEEETPLNICADERMPPRGELSGQESNGDMESTWSGTYNEVTPSEPYDLIARESWVSDGSEVDANEKRDTIEEDVPFPKTRLYTCTQCGTKFPSLKELRTHKALSHSLPTCSNVKTTYSRLVNARSIKKEDKAEDGGLESNLLALSGSKESMTSSMLQVYDAIADAKPALKGLINQEVKRRRKDFVCPTCKEDQMSDVAFQAHLKIHPLECLTCGKCFYKRANLSLHIKTHLGIKNFKCDICEKRFATRQKMTEHRNVHTGRMPIKCTVCDDTFRRYSNMVQHRDRHHFQKRAKVRDFVCHCGAVYHSKAKLLWHKETHEEKPKSCHYCSDKFVHASSLTRHVRRTHNEYYLSDKLKGKVENVPCPICKQMYLRTNLRAHMLTHSGKRPYPCIVCNKSFTTKWNLKLHRWTHMNRSAKPFKCHLCKGAFIRHAEYVSHMNSHKSLRPYTCNYCGCQFIRKYNCQRHVREHEMAKKYVCKVPECGKSFHRSYYLSEHMKVHSGVRPFACNICGKTSSNKSNHNKHVKIHHAREPVATEA</sequence>
<evidence type="ECO:0000256" key="4">
    <source>
        <dbReference type="ARBA" id="ARBA00022771"/>
    </source>
</evidence>
<feature type="domain" description="C2H2-type" evidence="12">
    <location>
        <begin position="307"/>
        <end position="331"/>
    </location>
</feature>
<gene>
    <name evidence="13" type="ORF">IPOD504_LOCUS2335</name>
</gene>
<feature type="compositionally biased region" description="Basic and acidic residues" evidence="11">
    <location>
        <begin position="148"/>
        <end position="161"/>
    </location>
</feature>
<dbReference type="Pfam" id="PF00096">
    <property type="entry name" value="zf-C2H2"/>
    <property type="match status" value="2"/>
</dbReference>
<feature type="compositionally biased region" description="Basic residues" evidence="11">
    <location>
        <begin position="744"/>
        <end position="753"/>
    </location>
</feature>
<evidence type="ECO:0000256" key="6">
    <source>
        <dbReference type="ARBA" id="ARBA00023015"/>
    </source>
</evidence>
<reference evidence="13" key="1">
    <citation type="submission" date="2022-03" db="EMBL/GenBank/DDBJ databases">
        <authorList>
            <person name="Martin H S."/>
        </authorList>
    </citation>
    <scope>NUCLEOTIDE SEQUENCE</scope>
</reference>
<accession>A0ABN8HTC7</accession>
<keyword evidence="9" id="KW-0539">Nucleus</keyword>
<evidence type="ECO:0000256" key="5">
    <source>
        <dbReference type="ARBA" id="ARBA00022833"/>
    </source>
</evidence>
<dbReference type="PROSITE" id="PS50157">
    <property type="entry name" value="ZINC_FINGER_C2H2_2"/>
    <property type="match status" value="10"/>
</dbReference>
<feature type="domain" description="C2H2-type" evidence="12">
    <location>
        <begin position="644"/>
        <end position="671"/>
    </location>
</feature>
<dbReference type="Proteomes" id="UP000837857">
    <property type="component" value="Chromosome 12"/>
</dbReference>
<evidence type="ECO:0000256" key="10">
    <source>
        <dbReference type="PROSITE-ProRule" id="PRU00042"/>
    </source>
</evidence>
<dbReference type="Pfam" id="PF13912">
    <property type="entry name" value="zf-C2H2_6"/>
    <property type="match status" value="3"/>
</dbReference>
<feature type="region of interest" description="Disordered" evidence="11">
    <location>
        <begin position="1"/>
        <end position="73"/>
    </location>
</feature>
<keyword evidence="8" id="KW-0804">Transcription</keyword>
<organism evidence="13 14">
    <name type="scientific">Iphiclides podalirius</name>
    <name type="common">scarce swallowtail</name>
    <dbReference type="NCBI Taxonomy" id="110791"/>
    <lineage>
        <taxon>Eukaryota</taxon>
        <taxon>Metazoa</taxon>
        <taxon>Ecdysozoa</taxon>
        <taxon>Arthropoda</taxon>
        <taxon>Hexapoda</taxon>
        <taxon>Insecta</taxon>
        <taxon>Pterygota</taxon>
        <taxon>Neoptera</taxon>
        <taxon>Endopterygota</taxon>
        <taxon>Lepidoptera</taxon>
        <taxon>Glossata</taxon>
        <taxon>Ditrysia</taxon>
        <taxon>Papilionoidea</taxon>
        <taxon>Papilionidae</taxon>
        <taxon>Papilioninae</taxon>
        <taxon>Iphiclides</taxon>
    </lineage>
</organism>
<proteinExistence type="predicted"/>
<keyword evidence="3" id="KW-0677">Repeat</keyword>